<name>A0ABT4J9S7_9RHOB</name>
<gene>
    <name evidence="1" type="ORF">OU682_20015</name>
</gene>
<keyword evidence="2" id="KW-1185">Reference proteome</keyword>
<dbReference type="RefSeq" id="WP_268943982.1">
    <property type="nucleotide sequence ID" value="NZ_JAPTYD010000056.1"/>
</dbReference>
<sequence length="147" mass="15937">MASTFTASLAAFRDKTKAQMQAVLSASVQDVMEMAQEPQPSVTETGGSFVEGKIPVDTGHLRNSLVSELNGSPGPEGSESYVLVAAEMQPGDVARFGWTAEYALRLHSGFVGTDSLGRTYNVSGRFWLDRTVVQWPQIVERNAARLK</sequence>
<dbReference type="EMBL" id="JAPTYD010000056">
    <property type="protein sequence ID" value="MCZ0963885.1"/>
    <property type="molecule type" value="Genomic_DNA"/>
</dbReference>
<evidence type="ECO:0000313" key="1">
    <source>
        <dbReference type="EMBL" id="MCZ0963885.1"/>
    </source>
</evidence>
<evidence type="ECO:0008006" key="3">
    <source>
        <dbReference type="Google" id="ProtNLM"/>
    </source>
</evidence>
<reference evidence="1" key="1">
    <citation type="submission" date="2022-12" db="EMBL/GenBank/DDBJ databases">
        <title>Paracoccus sp. EF6 isolated from a lake water.</title>
        <authorList>
            <person name="Liu H."/>
        </authorList>
    </citation>
    <scope>NUCLEOTIDE SEQUENCE</scope>
    <source>
        <strain evidence="1">EF6</strain>
    </source>
</reference>
<evidence type="ECO:0000313" key="2">
    <source>
        <dbReference type="Proteomes" id="UP001149822"/>
    </source>
</evidence>
<organism evidence="1 2">
    <name type="scientific">Paracoccus benzoatiresistens</name>
    <dbReference type="NCBI Taxonomy" id="2997341"/>
    <lineage>
        <taxon>Bacteria</taxon>
        <taxon>Pseudomonadati</taxon>
        <taxon>Pseudomonadota</taxon>
        <taxon>Alphaproteobacteria</taxon>
        <taxon>Rhodobacterales</taxon>
        <taxon>Paracoccaceae</taxon>
        <taxon>Paracoccus</taxon>
    </lineage>
</organism>
<dbReference type="Proteomes" id="UP001149822">
    <property type="component" value="Unassembled WGS sequence"/>
</dbReference>
<protein>
    <recommendedName>
        <fullName evidence="3">HK97 gp10 family phage protein</fullName>
    </recommendedName>
</protein>
<proteinExistence type="predicted"/>
<accession>A0ABT4J9S7</accession>
<comment type="caution">
    <text evidence="1">The sequence shown here is derived from an EMBL/GenBank/DDBJ whole genome shotgun (WGS) entry which is preliminary data.</text>
</comment>